<evidence type="ECO:0000256" key="6">
    <source>
        <dbReference type="SAM" id="Coils"/>
    </source>
</evidence>
<dbReference type="InterPro" id="IPR046791">
    <property type="entry name" value="Polycystin_dom"/>
</dbReference>
<dbReference type="EMBL" id="JARGDH010000003">
    <property type="protein sequence ID" value="KAL0272038.1"/>
    <property type="molecule type" value="Genomic_DNA"/>
</dbReference>
<name>A0AAW2HQ53_9NEOP</name>
<feature type="transmembrane region" description="Helical" evidence="8">
    <location>
        <begin position="1225"/>
        <end position="1247"/>
    </location>
</feature>
<feature type="transmembrane region" description="Helical" evidence="8">
    <location>
        <begin position="1314"/>
        <end position="1336"/>
    </location>
</feature>
<reference evidence="11" key="1">
    <citation type="journal article" date="2024" name="Gigascience">
        <title>Chromosome-level genome of the poultry shaft louse Menopon gallinae provides insight into the host-switching and adaptive evolution of parasitic lice.</title>
        <authorList>
            <person name="Xu Y."/>
            <person name="Ma L."/>
            <person name="Liu S."/>
            <person name="Liang Y."/>
            <person name="Liu Q."/>
            <person name="He Z."/>
            <person name="Tian L."/>
            <person name="Duan Y."/>
            <person name="Cai W."/>
            <person name="Li H."/>
            <person name="Song F."/>
        </authorList>
    </citation>
    <scope>NUCLEOTIDE SEQUENCE</scope>
    <source>
        <strain evidence="11">Cailab_2023a</strain>
    </source>
</reference>
<evidence type="ECO:0000256" key="7">
    <source>
        <dbReference type="SAM" id="MobiDB-lite"/>
    </source>
</evidence>
<keyword evidence="6" id="KW-0175">Coiled coil</keyword>
<evidence type="ECO:0000313" key="11">
    <source>
        <dbReference type="EMBL" id="KAL0272040.1"/>
    </source>
</evidence>
<evidence type="ECO:0000259" key="9">
    <source>
        <dbReference type="Pfam" id="PF08016"/>
    </source>
</evidence>
<evidence type="ECO:0000256" key="2">
    <source>
        <dbReference type="ARBA" id="ARBA00007200"/>
    </source>
</evidence>
<feature type="region of interest" description="Disordered" evidence="7">
    <location>
        <begin position="1"/>
        <end position="103"/>
    </location>
</feature>
<comment type="caution">
    <text evidence="11">The sequence shown here is derived from an EMBL/GenBank/DDBJ whole genome shotgun (WGS) entry which is preliminary data.</text>
</comment>
<dbReference type="Pfam" id="PF20519">
    <property type="entry name" value="Polycystin_dom"/>
    <property type="match status" value="1"/>
</dbReference>
<feature type="transmembrane region" description="Helical" evidence="8">
    <location>
        <begin position="1274"/>
        <end position="1294"/>
    </location>
</feature>
<feature type="coiled-coil region" evidence="6">
    <location>
        <begin position="1501"/>
        <end position="1528"/>
    </location>
</feature>
<dbReference type="GO" id="GO:0005262">
    <property type="term" value="F:calcium channel activity"/>
    <property type="evidence" value="ECO:0007669"/>
    <property type="project" value="TreeGrafter"/>
</dbReference>
<organism evidence="11">
    <name type="scientific">Menopon gallinae</name>
    <name type="common">poultry shaft louse</name>
    <dbReference type="NCBI Taxonomy" id="328185"/>
    <lineage>
        <taxon>Eukaryota</taxon>
        <taxon>Metazoa</taxon>
        <taxon>Ecdysozoa</taxon>
        <taxon>Arthropoda</taxon>
        <taxon>Hexapoda</taxon>
        <taxon>Insecta</taxon>
        <taxon>Pterygota</taxon>
        <taxon>Neoptera</taxon>
        <taxon>Paraneoptera</taxon>
        <taxon>Psocodea</taxon>
        <taxon>Troctomorpha</taxon>
        <taxon>Phthiraptera</taxon>
        <taxon>Amblycera</taxon>
        <taxon>Menoponidae</taxon>
        <taxon>Menopon</taxon>
    </lineage>
</organism>
<dbReference type="InterPro" id="IPR051223">
    <property type="entry name" value="Polycystin"/>
</dbReference>
<feature type="compositionally biased region" description="Basic and acidic residues" evidence="7">
    <location>
        <begin position="156"/>
        <end position="167"/>
    </location>
</feature>
<dbReference type="Pfam" id="PF08016">
    <property type="entry name" value="PKD_channel"/>
    <property type="match status" value="1"/>
</dbReference>
<gene>
    <name evidence="11" type="ORF">PYX00_005165</name>
</gene>
<evidence type="ECO:0000256" key="8">
    <source>
        <dbReference type="SAM" id="Phobius"/>
    </source>
</evidence>
<keyword evidence="4 8" id="KW-1133">Transmembrane helix</keyword>
<dbReference type="Gene3D" id="1.10.287.70">
    <property type="match status" value="1"/>
</dbReference>
<feature type="compositionally biased region" description="Polar residues" evidence="7">
    <location>
        <begin position="460"/>
        <end position="477"/>
    </location>
</feature>
<evidence type="ECO:0000256" key="4">
    <source>
        <dbReference type="ARBA" id="ARBA00022989"/>
    </source>
</evidence>
<comment type="similarity">
    <text evidence="2">Belongs to the polycystin family.</text>
</comment>
<dbReference type="EMBL" id="JARGDH010000003">
    <property type="protein sequence ID" value="KAL0272040.1"/>
    <property type="molecule type" value="Genomic_DNA"/>
</dbReference>
<feature type="region of interest" description="Disordered" evidence="7">
    <location>
        <begin position="156"/>
        <end position="194"/>
    </location>
</feature>
<comment type="subcellular location">
    <subcellularLocation>
        <location evidence="1">Membrane</location>
        <topology evidence="1">Multi-pass membrane protein</topology>
    </subcellularLocation>
</comment>
<dbReference type="FunFam" id="1.10.287.70:FF:000086">
    <property type="entry name" value="Polycystic kidney disease 2"/>
    <property type="match status" value="1"/>
</dbReference>
<evidence type="ECO:0000256" key="1">
    <source>
        <dbReference type="ARBA" id="ARBA00004141"/>
    </source>
</evidence>
<accession>A0AAW2HQ53</accession>
<evidence type="ECO:0000256" key="5">
    <source>
        <dbReference type="ARBA" id="ARBA00023136"/>
    </source>
</evidence>
<protein>
    <submittedName>
        <fullName evidence="11">Uncharacterized protein</fullName>
    </submittedName>
</protein>
<feature type="region of interest" description="Disordered" evidence="7">
    <location>
        <begin position="121"/>
        <end position="143"/>
    </location>
</feature>
<evidence type="ECO:0000256" key="3">
    <source>
        <dbReference type="ARBA" id="ARBA00022692"/>
    </source>
</evidence>
<feature type="compositionally biased region" description="Basic and acidic residues" evidence="7">
    <location>
        <begin position="90"/>
        <end position="103"/>
    </location>
</feature>
<evidence type="ECO:0000259" key="10">
    <source>
        <dbReference type="Pfam" id="PF20519"/>
    </source>
</evidence>
<dbReference type="GO" id="GO:0050982">
    <property type="term" value="P:detection of mechanical stimulus"/>
    <property type="evidence" value="ECO:0007669"/>
    <property type="project" value="TreeGrafter"/>
</dbReference>
<keyword evidence="3 8" id="KW-0812">Transmembrane</keyword>
<feature type="domain" description="Polycystin cation channel PKD1/PKD2" evidence="9">
    <location>
        <begin position="1180"/>
        <end position="1404"/>
    </location>
</feature>
<feature type="domain" description="Polycystin" evidence="10">
    <location>
        <begin position="981"/>
        <end position="1179"/>
    </location>
</feature>
<feature type="compositionally biased region" description="Polar residues" evidence="7">
    <location>
        <begin position="168"/>
        <end position="194"/>
    </location>
</feature>
<keyword evidence="5 8" id="KW-0472">Membrane</keyword>
<feature type="transmembrane region" description="Helical" evidence="8">
    <location>
        <begin position="1373"/>
        <end position="1398"/>
    </location>
</feature>
<dbReference type="PANTHER" id="PTHR10877">
    <property type="entry name" value="POLYCYSTIN FAMILY MEMBER"/>
    <property type="match status" value="1"/>
</dbReference>
<feature type="compositionally biased region" description="Basic and acidic residues" evidence="7">
    <location>
        <begin position="123"/>
        <end position="141"/>
    </location>
</feature>
<dbReference type="InterPro" id="IPR013122">
    <property type="entry name" value="PKD1_2_channel"/>
</dbReference>
<feature type="region of interest" description="Disordered" evidence="7">
    <location>
        <begin position="376"/>
        <end position="399"/>
    </location>
</feature>
<feature type="transmembrane region" description="Helical" evidence="8">
    <location>
        <begin position="1187"/>
        <end position="1205"/>
    </location>
</feature>
<dbReference type="PANTHER" id="PTHR10877:SF183">
    <property type="entry name" value="AT14535P-RELATED"/>
    <property type="match status" value="1"/>
</dbReference>
<sequence>MSEKQPEINIKIKKNRSSRQRSRSTEKHQTVKSQQSPSPRCRHRPKEEISSKQYEKNEKPHCHHHGERRSSESHHTHHSSNPTDSNQSKQDWRKHSIDSHDSKCKHWPKFETISEKSVTADTAYRKETDHRKSGERRDGGAERISILQKIEEVKESCQKMQRTDDTASSRADSIYSQSENRIQQGSTSSDGTSRIYKDTTSALMEEDVFSVPAKSLTQTQGLLREPSFKSYMPVTSTYHVTDFEGERSVFGGISQITGKEHQIKILGSALGELSQEQDASLDRRFGDTPMSRNDQYVAMALFGKHKSTQEKVNPNTEPEDAFGVSIKNTLRGLLLHIMFLTTITTIAIGMTAADTYYLTDLTHKIFYDTSPEKSMAAIHPHDHDHDHDKEGTTDTTPDQPSVAPFKAVEHMSDFESPTDRIYKSDPRDRSQIMKISEDKKFHKILGMGWKKEPKMLKESIPSTKDSTTGKVNTNKSGKNPGGIVTVTAPPDPKPTKLKPLKRVNFKMITAPSAERSEGTATVPTLQEFETGLPVAPASLGSVTRSSSSVIPKNIKQDFSVNMSSPGNITMEKFPSVLENSYRSNTGLLYSGAAPYDIFDSSTQFPSKMANLSASVENISFVTVTSVVPTSVSHKNMDIDSVSSNVSSSGSKKTLAAELDASSSNTSDTGRLMNLLSRVVDAFSKSGVFLLAGSEIPGTVVAKSKANESIPKRLTSSDDNGIEEKVAGVNVSVYSNIPSSSWSLPPSAGIMSPIFGTTTVSGGPSRNLSEALEAEGIWSAVGRNAATSFTSSNTTLYTKTKMHQESSYSLSGLTTVEPFKIPSSTYRSKSFLPLPFLYMADMPSGGQVSELPQYGMLPSGIDRGVVKRNQLNSSVTSKIADTLRGMHKTDSYVNHSDDHLYRLWSDRRKGVNYYQRPGSSNPDSQSFPILSLSGIVQDLRPLMDLYDSREDSSASSVEKRHIVDEAEKNCRCCPRKSLKDSHTVFDFWEFAESTLIQLLYWKFWYSYVFPTHHKPEEDKKYLFENQIMGVPRMRQVRVRNDSCKIHPDVARFFDECYHYYSLYSEETRPIREDMDDSITATAWRYTSYEALESSYYWGTFSTYGGGGYYLDLSLNADETMRMIRELKNKTWITRSTRAVFIDFTIYNVNVNLFCICKIVLEFPPSGGMLPKADFASVKLIRYLSTYDFFILGLEFFFGIFVIFLTVEVTRNILELRKQFLRIVWSYVDIMVLLLSYVFIIYSIARYVIIQTFVTHLPIVMERYVEFSYVRAVQVYYNYLTAVLVFFAWLRLMKFLNLSKTMLDLHGTLRKSIKDICGFGLMFFVLFYAFALVAYLIFGGQVESYHTVWASCTSLLQGLIGEFEYKEMEEVNRVMAPIFLVLFVFFMYFILMNMFLAIINDAYASVKSTFDVTQVRKTEYLNNAFMNLIGCCCFGLDKKLDKKRKTKRTYDELRHVLKRSGFTDPEIALFLQKYNIDIHEIVTETENRRIIRDLELKGLDFSQNAYQSDIEELRRRVDRLGERIQEMQRNLQPVVEKIDQILTKLSQ</sequence>
<feature type="compositionally biased region" description="Basic residues" evidence="7">
    <location>
        <begin position="11"/>
        <end position="22"/>
    </location>
</feature>
<dbReference type="GO" id="GO:0016020">
    <property type="term" value="C:membrane"/>
    <property type="evidence" value="ECO:0007669"/>
    <property type="project" value="UniProtKB-SubCell"/>
</dbReference>
<feature type="compositionally biased region" description="Basic and acidic residues" evidence="7">
    <location>
        <begin position="379"/>
        <end position="392"/>
    </location>
</feature>
<proteinExistence type="inferred from homology"/>
<feature type="compositionally biased region" description="Basic and acidic residues" evidence="7">
    <location>
        <begin position="45"/>
        <end position="60"/>
    </location>
</feature>
<feature type="region of interest" description="Disordered" evidence="7">
    <location>
        <begin position="456"/>
        <end position="496"/>
    </location>
</feature>